<accession>A0A165ZFB6</accession>
<evidence type="ECO:0000256" key="3">
    <source>
        <dbReference type="ARBA" id="ARBA00023163"/>
    </source>
</evidence>
<feature type="domain" description="HTH araC/xylS-type" evidence="4">
    <location>
        <begin position="223"/>
        <end position="321"/>
    </location>
</feature>
<dbReference type="Proteomes" id="UP000076577">
    <property type="component" value="Unassembled WGS sequence"/>
</dbReference>
<dbReference type="InterPro" id="IPR029062">
    <property type="entry name" value="Class_I_gatase-like"/>
</dbReference>
<dbReference type="Pfam" id="PF01965">
    <property type="entry name" value="DJ-1_PfpI"/>
    <property type="match status" value="1"/>
</dbReference>
<dbReference type="PANTHER" id="PTHR43130:SF11">
    <property type="entry name" value="TRANSCRIPTIONAL REGULATORY PROTEIN"/>
    <property type="match status" value="1"/>
</dbReference>
<organism evidence="5 6">
    <name type="scientific">Pseudovibrio axinellae</name>
    <dbReference type="NCBI Taxonomy" id="989403"/>
    <lineage>
        <taxon>Bacteria</taxon>
        <taxon>Pseudomonadati</taxon>
        <taxon>Pseudomonadota</taxon>
        <taxon>Alphaproteobacteria</taxon>
        <taxon>Hyphomicrobiales</taxon>
        <taxon>Stappiaceae</taxon>
        <taxon>Pseudovibrio</taxon>
    </lineage>
</organism>
<dbReference type="GO" id="GO:0043565">
    <property type="term" value="F:sequence-specific DNA binding"/>
    <property type="evidence" value="ECO:0007669"/>
    <property type="project" value="InterPro"/>
</dbReference>
<evidence type="ECO:0000313" key="6">
    <source>
        <dbReference type="Proteomes" id="UP000076577"/>
    </source>
</evidence>
<dbReference type="PRINTS" id="PR00032">
    <property type="entry name" value="HTHARAC"/>
</dbReference>
<dbReference type="GO" id="GO:0003700">
    <property type="term" value="F:DNA-binding transcription factor activity"/>
    <property type="evidence" value="ECO:0007669"/>
    <property type="project" value="InterPro"/>
</dbReference>
<evidence type="ECO:0000259" key="4">
    <source>
        <dbReference type="PROSITE" id="PS01124"/>
    </source>
</evidence>
<dbReference type="EMBL" id="LMCB01000012">
    <property type="protein sequence ID" value="KZL19831.1"/>
    <property type="molecule type" value="Genomic_DNA"/>
</dbReference>
<keyword evidence="1" id="KW-0805">Transcription regulation</keyword>
<dbReference type="InterPro" id="IPR052158">
    <property type="entry name" value="INH-QAR"/>
</dbReference>
<dbReference type="STRING" id="989403.SAMN05421798_109112"/>
<reference evidence="5 6" key="1">
    <citation type="journal article" date="2016" name="Front. Microbiol.">
        <title>Comparative Genomic Analysis Reveals a Diverse Repertoire of Genes Involved in Prokaryote-Eukaryote Interactions within the Pseudovibrio Genus.</title>
        <authorList>
            <person name="Romano S."/>
            <person name="Fernandez-Guerra A."/>
            <person name="Reen F.J."/>
            <person name="Glockner F.O."/>
            <person name="Crowley S.P."/>
            <person name="O'Sullivan O."/>
            <person name="Cotter P.D."/>
            <person name="Adams C."/>
            <person name="Dobson A.D."/>
            <person name="O'Gara F."/>
        </authorList>
    </citation>
    <scope>NUCLEOTIDE SEQUENCE [LARGE SCALE GENOMIC DNA]</scope>
    <source>
        <strain evidence="5 6">Ad2</strain>
    </source>
</reference>
<dbReference type="Gene3D" id="3.40.50.880">
    <property type="match status" value="1"/>
</dbReference>
<keyword evidence="2" id="KW-0238">DNA-binding</keyword>
<dbReference type="Pfam" id="PF12833">
    <property type="entry name" value="HTH_18"/>
    <property type="match status" value="1"/>
</dbReference>
<dbReference type="CDD" id="cd03138">
    <property type="entry name" value="GATase1_AraC_2"/>
    <property type="match status" value="1"/>
</dbReference>
<dbReference type="InterPro" id="IPR018060">
    <property type="entry name" value="HTH_AraC"/>
</dbReference>
<dbReference type="RefSeq" id="WP_074882221.1">
    <property type="nucleotide sequence ID" value="NZ_FOFM01000009.1"/>
</dbReference>
<dbReference type="InterPro" id="IPR009057">
    <property type="entry name" value="Homeodomain-like_sf"/>
</dbReference>
<dbReference type="PROSITE" id="PS00041">
    <property type="entry name" value="HTH_ARAC_FAMILY_1"/>
    <property type="match status" value="1"/>
</dbReference>
<dbReference type="SUPFAM" id="SSF52317">
    <property type="entry name" value="Class I glutamine amidotransferase-like"/>
    <property type="match status" value="1"/>
</dbReference>
<keyword evidence="6" id="KW-1185">Reference proteome</keyword>
<sequence>MKKVAILAADKCVLSSIASPMDMFLQAGVLWNVTMGEAPAPMFEVKIVTADGNPVTAINDVPVIPNCSMHDIEFPDLVIVPSQGFFFDPRSASHANRTEWLKSAFENGSDLASVCAGAFTLASTGLLDGKKATTHWGMAKQFQKSFPNVDLRTDLLVTDEERLFCGGGISAELNLSLYLIEKYCGREIALQSARCTLVDLDRITQSPFAMFTPEKNHSDSVIKDVQNRIECTFEAHVDVDALAAEAGMSVRQFNRRFKSATGETVTGYLQLIRIEAAKTKLVNTRLPFEEISARVGYENTSFFRRIFKKCTSITPTEYRRRFGNR</sequence>
<dbReference type="OrthoDB" id="186587at2"/>
<dbReference type="SUPFAM" id="SSF46689">
    <property type="entry name" value="Homeodomain-like"/>
    <property type="match status" value="2"/>
</dbReference>
<comment type="caution">
    <text evidence="5">The sequence shown here is derived from an EMBL/GenBank/DDBJ whole genome shotgun (WGS) entry which is preliminary data.</text>
</comment>
<dbReference type="Gene3D" id="1.10.10.60">
    <property type="entry name" value="Homeodomain-like"/>
    <property type="match status" value="2"/>
</dbReference>
<protein>
    <submittedName>
        <fullName evidence="5">HTH-type transcriptional regulator CdhR</fullName>
    </submittedName>
</protein>
<evidence type="ECO:0000313" key="5">
    <source>
        <dbReference type="EMBL" id="KZL19831.1"/>
    </source>
</evidence>
<evidence type="ECO:0000256" key="1">
    <source>
        <dbReference type="ARBA" id="ARBA00023015"/>
    </source>
</evidence>
<dbReference type="SMART" id="SM00342">
    <property type="entry name" value="HTH_ARAC"/>
    <property type="match status" value="1"/>
</dbReference>
<proteinExistence type="predicted"/>
<dbReference type="PATRIC" id="fig|989403.3.peg.1753"/>
<gene>
    <name evidence="5" type="primary">cdhR_1</name>
    <name evidence="5" type="ORF">PsAD2_01652</name>
</gene>
<evidence type="ECO:0000256" key="2">
    <source>
        <dbReference type="ARBA" id="ARBA00023125"/>
    </source>
</evidence>
<dbReference type="AlphaFoldDB" id="A0A165ZFB6"/>
<dbReference type="InterPro" id="IPR018062">
    <property type="entry name" value="HTH_AraC-typ_CS"/>
</dbReference>
<dbReference type="InterPro" id="IPR020449">
    <property type="entry name" value="Tscrpt_reg_AraC-type_HTH"/>
</dbReference>
<keyword evidence="3" id="KW-0804">Transcription</keyword>
<dbReference type="PROSITE" id="PS01124">
    <property type="entry name" value="HTH_ARAC_FAMILY_2"/>
    <property type="match status" value="1"/>
</dbReference>
<dbReference type="InterPro" id="IPR002818">
    <property type="entry name" value="DJ-1/PfpI"/>
</dbReference>
<name>A0A165ZFB6_9HYPH</name>
<dbReference type="PANTHER" id="PTHR43130">
    <property type="entry name" value="ARAC-FAMILY TRANSCRIPTIONAL REGULATOR"/>
    <property type="match status" value="1"/>
</dbReference>